<name>A0A0W0YKS4_9GAMM</name>
<dbReference type="Gene3D" id="3.40.50.12780">
    <property type="entry name" value="N-terminal domain of ligase-like"/>
    <property type="match status" value="1"/>
</dbReference>
<gene>
    <name evidence="6" type="ORF">Lsha_2362</name>
</gene>
<dbReference type="SUPFAM" id="SSF47336">
    <property type="entry name" value="ACP-like"/>
    <property type="match status" value="1"/>
</dbReference>
<dbReference type="RefSeq" id="WP_018578327.1">
    <property type="nucleotide sequence ID" value="NZ_KB892434.1"/>
</dbReference>
<dbReference type="eggNOG" id="COG3320">
    <property type="taxonomic scope" value="Bacteria"/>
</dbReference>
<dbReference type="InterPro" id="IPR020845">
    <property type="entry name" value="AMP-binding_CS"/>
</dbReference>
<keyword evidence="1" id="KW-0596">Phosphopantetheine</keyword>
<dbReference type="InterPro" id="IPR036291">
    <property type="entry name" value="NAD(P)-bd_dom_sf"/>
</dbReference>
<dbReference type="SUPFAM" id="SSF56801">
    <property type="entry name" value="Acetyl-CoA synthetase-like"/>
    <property type="match status" value="1"/>
</dbReference>
<dbReference type="PROSITE" id="PS00455">
    <property type="entry name" value="AMP_BINDING"/>
    <property type="match status" value="1"/>
</dbReference>
<dbReference type="PANTHER" id="PTHR43272:SF33">
    <property type="entry name" value="AMP-BINDING DOMAIN-CONTAINING PROTEIN-RELATED"/>
    <property type="match status" value="1"/>
</dbReference>
<organism evidence="6 7">
    <name type="scientific">Legionella shakespearei DSM 23087</name>
    <dbReference type="NCBI Taxonomy" id="1122169"/>
    <lineage>
        <taxon>Bacteria</taxon>
        <taxon>Pseudomonadati</taxon>
        <taxon>Pseudomonadota</taxon>
        <taxon>Gammaproteobacteria</taxon>
        <taxon>Legionellales</taxon>
        <taxon>Legionellaceae</taxon>
        <taxon>Legionella</taxon>
    </lineage>
</organism>
<dbReference type="Gene3D" id="3.40.50.720">
    <property type="entry name" value="NAD(P)-binding Rossmann-like Domain"/>
    <property type="match status" value="1"/>
</dbReference>
<dbReference type="InterPro" id="IPR036736">
    <property type="entry name" value="ACP-like_sf"/>
</dbReference>
<accession>A0A0W0YKS4</accession>
<dbReference type="InterPro" id="IPR009081">
    <property type="entry name" value="PP-bd_ACP"/>
</dbReference>
<keyword evidence="7" id="KW-1185">Reference proteome</keyword>
<dbReference type="InterPro" id="IPR010080">
    <property type="entry name" value="Thioester_reductase-like_dom"/>
</dbReference>
<dbReference type="EMBL" id="LNYW01000066">
    <property type="protein sequence ID" value="KTD57521.1"/>
    <property type="molecule type" value="Genomic_DNA"/>
</dbReference>
<keyword evidence="2" id="KW-0597">Phosphoprotein</keyword>
<dbReference type="InterPro" id="IPR042099">
    <property type="entry name" value="ANL_N_sf"/>
</dbReference>
<dbReference type="InterPro" id="IPR000873">
    <property type="entry name" value="AMP-dep_synth/lig_dom"/>
</dbReference>
<dbReference type="GO" id="GO:0004467">
    <property type="term" value="F:long-chain fatty acid-CoA ligase activity"/>
    <property type="evidence" value="ECO:0007669"/>
    <property type="project" value="TreeGrafter"/>
</dbReference>
<dbReference type="Pfam" id="PF07993">
    <property type="entry name" value="NAD_binding_4"/>
    <property type="match status" value="1"/>
</dbReference>
<dbReference type="PATRIC" id="fig|1122169.6.peg.2712"/>
<dbReference type="InterPro" id="IPR006162">
    <property type="entry name" value="Ppantetheine_attach_site"/>
</dbReference>
<dbReference type="Pfam" id="PF00501">
    <property type="entry name" value="AMP-binding"/>
    <property type="match status" value="1"/>
</dbReference>
<evidence type="ECO:0000313" key="6">
    <source>
        <dbReference type="EMBL" id="KTD57521.1"/>
    </source>
</evidence>
<evidence type="ECO:0000256" key="1">
    <source>
        <dbReference type="ARBA" id="ARBA00022450"/>
    </source>
</evidence>
<evidence type="ECO:0000256" key="2">
    <source>
        <dbReference type="ARBA" id="ARBA00022553"/>
    </source>
</evidence>
<dbReference type="Proteomes" id="UP000054600">
    <property type="component" value="Unassembled WGS sequence"/>
</dbReference>
<evidence type="ECO:0000259" key="5">
    <source>
        <dbReference type="PROSITE" id="PS50075"/>
    </source>
</evidence>
<dbReference type="eggNOG" id="COG1022">
    <property type="taxonomic scope" value="Bacteria"/>
</dbReference>
<comment type="caution">
    <text evidence="6">The sequence shown here is derived from an EMBL/GenBank/DDBJ whole genome shotgun (WGS) entry which is preliminary data.</text>
</comment>
<dbReference type="Gene3D" id="1.10.1200.10">
    <property type="entry name" value="ACP-like"/>
    <property type="match status" value="1"/>
</dbReference>
<dbReference type="PROSITE" id="PS00012">
    <property type="entry name" value="PHOSPHOPANTETHEINE"/>
    <property type="match status" value="1"/>
</dbReference>
<dbReference type="GO" id="GO:0016020">
    <property type="term" value="C:membrane"/>
    <property type="evidence" value="ECO:0007669"/>
    <property type="project" value="TreeGrafter"/>
</dbReference>
<reference evidence="6 7" key="1">
    <citation type="submission" date="2015-11" db="EMBL/GenBank/DDBJ databases">
        <title>Genomic analysis of 38 Legionella species identifies large and diverse effector repertoires.</title>
        <authorList>
            <person name="Burstein D."/>
            <person name="Amaro F."/>
            <person name="Zusman T."/>
            <person name="Lifshitz Z."/>
            <person name="Cohen O."/>
            <person name="Gilbert J.A."/>
            <person name="Pupko T."/>
            <person name="Shuman H.A."/>
            <person name="Segal G."/>
        </authorList>
    </citation>
    <scope>NUCLEOTIDE SEQUENCE [LARGE SCALE GENOMIC DNA]</scope>
    <source>
        <strain evidence="6 7">ATCC 49655</strain>
    </source>
</reference>
<proteinExistence type="predicted"/>
<dbReference type="NCBIfam" id="TIGR01746">
    <property type="entry name" value="Thioester-redct"/>
    <property type="match status" value="1"/>
</dbReference>
<protein>
    <submittedName>
        <fullName evidence="6">AMP-binding protein</fullName>
    </submittedName>
</protein>
<dbReference type="InterPro" id="IPR013120">
    <property type="entry name" value="FAR_NAD-bd"/>
</dbReference>
<evidence type="ECO:0000256" key="4">
    <source>
        <dbReference type="ARBA" id="ARBA00022840"/>
    </source>
</evidence>
<dbReference type="PROSITE" id="PS50075">
    <property type="entry name" value="CARRIER"/>
    <property type="match status" value="1"/>
</dbReference>
<keyword evidence="4" id="KW-0067">ATP-binding</keyword>
<dbReference type="AlphaFoldDB" id="A0A0W0YKS4"/>
<dbReference type="Pfam" id="PF00550">
    <property type="entry name" value="PP-binding"/>
    <property type="match status" value="1"/>
</dbReference>
<dbReference type="SUPFAM" id="SSF51735">
    <property type="entry name" value="NAD(P)-binding Rossmann-fold domains"/>
    <property type="match status" value="1"/>
</dbReference>
<dbReference type="PANTHER" id="PTHR43272">
    <property type="entry name" value="LONG-CHAIN-FATTY-ACID--COA LIGASE"/>
    <property type="match status" value="1"/>
</dbReference>
<evidence type="ECO:0000313" key="7">
    <source>
        <dbReference type="Proteomes" id="UP000054600"/>
    </source>
</evidence>
<dbReference type="STRING" id="1122169.Lsha_2362"/>
<sequence length="1181" mass="133996">MANVRKETDEELGRRRIKEIIKKEPELTQLLLNPELNNRLKAPDMSLAHIIACVFDCYGDRQALAEREYELVVDKKTGQTSRHYLPRFKGISYADLHALIKQLANVWKSGAIVPLEADDFVCCIGTTGIDAVIVDYSLIYNHVTIVPLPPCSNLKYSSEIIQEINPKVVVTTPKDLPQVVKLANQNKTIKYIVLINYDQRVTEDYLSYESAQNILKENPASPVLVSLHQLLASGRDEEWQFLPFDSSVEQRITSILYTSGSTGLPKGVLRTEFHEKQLWQTAFYPFPVITLLIVPLYHLGGRRILETIFIRGGIAYFPCNHDIFSVYEDIRLVRPTFISVFPRFYEFIYTYYQNQINQRIKKGQENIELVKEQVKQEIGSTFLGDRLVLLETGSAPITAEVSKFMAECFDACFVLSYGCTEANGIITINERINRATVRDYKLRDVPELGYFSTDKPWPRGELCVKVTAATTQYYKQPDATKHLADAEGFIFTGDIVEDQGNDKVIVIDRLKNVIKLTQGEFVALDRLANLFETHSRVIHQVYCYGNSSYSYLLAVIVPELSVARELLGDDFDVLQLKQLIKSELQRVAHQENLKAFELPKDFILEMEPFSENNGLLSPLHKRLRKVLKEKYGARLDDLYQKSIQQQDLTSKKSFNSRQEVLDHLLELIKINLNSEEIDSSKELTYAQLGGDSLNAIALSMAIKEQFGIQLAVDSLLSPNASINRWTDDIISALNDEEENCLSFANVHGANAKNLKTEHLNLQKLLGTEFIEQAKTKPFTQNTKTVLLTGANGYLGRFICLDWLKTLAATGGKLICLIRAPSHEEAQKRLDDVFTGNDKRLEEEYLALKKETLEVLAGDISAVNFGLRAAEYQHLAEQVDRIVHAAALVSHILSYEDLFAPNVLGTLEVIRLALTHTKKPIDYISSGSIELHLENPQSINENSPLKQEISLQEGYAAGYAASKWASERLLHDAHDQSGLTINIFRNNMMLAHQIYQGQINTRDFFTRLLYSILATGLAPESFYTNKDKPGHYDGLPVDIASLCIVAVGSSYHHECHTYTMHNYHVNDGNSLDSFVDWIIKAGYPVQKISDYQQWLKDFTLKLHQLDNATQQDSIIALLHALTHPFYSDYVASDCNNFKHLIKTINPPLKIPHLHEAFILKCIDDIKCNYQDFPTLINRVRNT</sequence>
<dbReference type="OrthoDB" id="9803968at2"/>
<evidence type="ECO:0000256" key="3">
    <source>
        <dbReference type="ARBA" id="ARBA00022741"/>
    </source>
</evidence>
<dbReference type="GO" id="GO:0005524">
    <property type="term" value="F:ATP binding"/>
    <property type="evidence" value="ECO:0007669"/>
    <property type="project" value="UniProtKB-KW"/>
</dbReference>
<feature type="domain" description="Carrier" evidence="5">
    <location>
        <begin position="655"/>
        <end position="733"/>
    </location>
</feature>
<keyword evidence="3" id="KW-0547">Nucleotide-binding</keyword>